<dbReference type="InterPro" id="IPR005845">
    <property type="entry name" value="A-D-PHexomutase_a/b/a-II"/>
</dbReference>
<evidence type="ECO:0000256" key="7">
    <source>
        <dbReference type="RuleBase" id="RU004326"/>
    </source>
</evidence>
<keyword evidence="6" id="KW-0413">Isomerase</keyword>
<dbReference type="InterPro" id="IPR005844">
    <property type="entry name" value="A-D-PHexomutase_a/b/a-I"/>
</dbReference>
<evidence type="ECO:0000256" key="3">
    <source>
        <dbReference type="ARBA" id="ARBA00022553"/>
    </source>
</evidence>
<dbReference type="AlphaFoldDB" id="A0A2A7MP27"/>
<keyword evidence="3" id="KW-0597">Phosphoprotein</keyword>
<dbReference type="Pfam" id="PF02880">
    <property type="entry name" value="PGM_PMM_III"/>
    <property type="match status" value="1"/>
</dbReference>
<dbReference type="Proteomes" id="UP000465302">
    <property type="component" value="Unassembled WGS sequence"/>
</dbReference>
<dbReference type="EMBL" id="BLKS01000001">
    <property type="protein sequence ID" value="GFG51792.1"/>
    <property type="molecule type" value="Genomic_DNA"/>
</dbReference>
<dbReference type="InterPro" id="IPR016066">
    <property type="entry name" value="A-D-PHexomutase_CS"/>
</dbReference>
<evidence type="ECO:0000313" key="11">
    <source>
        <dbReference type="EMBL" id="GFG51792.1"/>
    </source>
</evidence>
<dbReference type="RefSeq" id="WP_097944568.1">
    <property type="nucleotide sequence ID" value="NZ_BLKS01000001.1"/>
</dbReference>
<comment type="cofactor">
    <cofactor evidence="1">
        <name>Mg(2+)</name>
        <dbReference type="ChEBI" id="CHEBI:18420"/>
    </cofactor>
</comment>
<dbReference type="PANTHER" id="PTHR45745:SF1">
    <property type="entry name" value="PHOSPHOGLUCOMUTASE 2B-RELATED"/>
    <property type="match status" value="1"/>
</dbReference>
<dbReference type="Pfam" id="PF02879">
    <property type="entry name" value="PGM_PMM_II"/>
    <property type="match status" value="1"/>
</dbReference>
<feature type="domain" description="Alpha-D-phosphohexomutase alpha/beta/alpha" evidence="10">
    <location>
        <begin position="308"/>
        <end position="427"/>
    </location>
</feature>
<reference evidence="12 13" key="1">
    <citation type="submission" date="2017-10" db="EMBL/GenBank/DDBJ databases">
        <title>The new phylogeny of genus Mycobacterium.</title>
        <authorList>
            <person name="Tortoli E."/>
            <person name="Trovato A."/>
            <person name="Cirillo D.M."/>
        </authorList>
    </citation>
    <scope>NUCLEOTIDE SEQUENCE [LARGE SCALE GENOMIC DNA]</scope>
    <source>
        <strain evidence="12 13">CCUG37673</strain>
    </source>
</reference>
<evidence type="ECO:0000259" key="10">
    <source>
        <dbReference type="Pfam" id="PF02880"/>
    </source>
</evidence>
<dbReference type="CDD" id="cd05799">
    <property type="entry name" value="PGM2"/>
    <property type="match status" value="1"/>
</dbReference>
<feature type="domain" description="Alpha-D-phosphohexomutase alpha/beta/alpha" evidence="8">
    <location>
        <begin position="43"/>
        <end position="177"/>
    </location>
</feature>
<evidence type="ECO:0000256" key="1">
    <source>
        <dbReference type="ARBA" id="ARBA00001946"/>
    </source>
</evidence>
<evidence type="ECO:0000313" key="12">
    <source>
        <dbReference type="EMBL" id="PEG33485.1"/>
    </source>
</evidence>
<dbReference type="PANTHER" id="PTHR45745">
    <property type="entry name" value="PHOSPHOMANNOMUTASE 45A"/>
    <property type="match status" value="1"/>
</dbReference>
<keyword evidence="4 7" id="KW-0479">Metal-binding</keyword>
<evidence type="ECO:0000259" key="8">
    <source>
        <dbReference type="Pfam" id="PF02878"/>
    </source>
</evidence>
<dbReference type="EMBL" id="PDCP01000109">
    <property type="protein sequence ID" value="PEG33485.1"/>
    <property type="molecule type" value="Genomic_DNA"/>
</dbReference>
<accession>A0A2A7MP27</accession>
<evidence type="ECO:0000259" key="9">
    <source>
        <dbReference type="Pfam" id="PF02879"/>
    </source>
</evidence>
<dbReference type="PRINTS" id="PR00509">
    <property type="entry name" value="PGMPMM"/>
</dbReference>
<protein>
    <submittedName>
        <fullName evidence="12">Phosphomannomutase</fullName>
    </submittedName>
</protein>
<evidence type="ECO:0000256" key="2">
    <source>
        <dbReference type="ARBA" id="ARBA00010231"/>
    </source>
</evidence>
<comment type="caution">
    <text evidence="12">The sequence shown here is derived from an EMBL/GenBank/DDBJ whole genome shotgun (WGS) entry which is preliminary data.</text>
</comment>
<sequence>MIQPPIESAVREWIEHDPDPATVAELQACSDDEIAERFAHPLTFGTAGLRGPLRAGPNGMNLAVVLRTTWAVAQVLKERGHAGSRVVVGGDARHGSEEFALATAEVLAAEGFMVTLMFAAVPTPVIAFGARHLGASAGIQITASHNPPSDNGYKVYFDAGMQIVPPTDRDIEAMIGKAPYADEIARAPVQTSGVDLIQRYVDRASHVRRTHGSARLAFTPLHGVGGEYALDAFARAGFLDVHVVEKQFAPDPDFPTVAFPNPEEPGATDALLKCAAEVDAEVAIALDPDADRCAVGIPTPDGWRMLTGDETGWLLGDYILSQFDPGEVSEHTVVASTVVSSRMLASIAAEHGARHVETPTGFKWLSRADADLPECTLVYAYEEAIGYCVDPSAVRDKDGISAAVLFCDMVVALREHGRTVLDALDELARRHGVHVTAAVSRPVCSADEAAEVMTRMRSKPPTKLCGIDVTMTDLAAVQPYNRRTDAVILEGADDDTAVRVAVRPSGTEPKVKSYIEVRLCADGQLDRTRVEALRLRDEVAEVARKF</sequence>
<dbReference type="SUPFAM" id="SSF53738">
    <property type="entry name" value="Phosphoglucomutase, first 3 domains"/>
    <property type="match status" value="3"/>
</dbReference>
<feature type="domain" description="Alpha-D-phosphohexomutase alpha/beta/alpha" evidence="9">
    <location>
        <begin position="208"/>
        <end position="295"/>
    </location>
</feature>
<reference evidence="11" key="3">
    <citation type="submission" date="2020-02" db="EMBL/GenBank/DDBJ databases">
        <authorList>
            <person name="Matsumoto Y."/>
            <person name="Motooka D."/>
            <person name="Nakamura S."/>
        </authorList>
    </citation>
    <scope>NUCLEOTIDE SEQUENCE</scope>
    <source>
        <strain evidence="11">JCM 6377</strain>
    </source>
</reference>
<dbReference type="Pfam" id="PF02878">
    <property type="entry name" value="PGM_PMM_I"/>
    <property type="match status" value="1"/>
</dbReference>
<dbReference type="Gene3D" id="3.40.120.10">
    <property type="entry name" value="Alpha-D-Glucose-1,6-Bisphosphate, subunit A, domain 3"/>
    <property type="match status" value="3"/>
</dbReference>
<dbReference type="GO" id="GO:0000287">
    <property type="term" value="F:magnesium ion binding"/>
    <property type="evidence" value="ECO:0007669"/>
    <property type="project" value="InterPro"/>
</dbReference>
<evidence type="ECO:0000256" key="4">
    <source>
        <dbReference type="ARBA" id="ARBA00022723"/>
    </source>
</evidence>
<dbReference type="GO" id="GO:0006166">
    <property type="term" value="P:purine ribonucleoside salvage"/>
    <property type="evidence" value="ECO:0007669"/>
    <property type="project" value="TreeGrafter"/>
</dbReference>
<name>A0A2A7MP27_MYCAG</name>
<dbReference type="Gene3D" id="3.30.310.50">
    <property type="entry name" value="Alpha-D-phosphohexomutase, C-terminal domain"/>
    <property type="match status" value="1"/>
</dbReference>
<evidence type="ECO:0000313" key="13">
    <source>
        <dbReference type="Proteomes" id="UP000220914"/>
    </source>
</evidence>
<evidence type="ECO:0000256" key="6">
    <source>
        <dbReference type="ARBA" id="ARBA00023235"/>
    </source>
</evidence>
<dbReference type="PROSITE" id="PS00710">
    <property type="entry name" value="PGM_PMM"/>
    <property type="match status" value="1"/>
</dbReference>
<dbReference type="InterPro" id="IPR016055">
    <property type="entry name" value="A-D-PHexomutase_a/b/a-I/II/III"/>
</dbReference>
<dbReference type="InterPro" id="IPR036900">
    <property type="entry name" value="A-D-PHexomutase_C_sf"/>
</dbReference>
<dbReference type="InterPro" id="IPR005846">
    <property type="entry name" value="A-D-PHexomutase_a/b/a-III"/>
</dbReference>
<dbReference type="GO" id="GO:0005975">
    <property type="term" value="P:carbohydrate metabolic process"/>
    <property type="evidence" value="ECO:0007669"/>
    <property type="project" value="InterPro"/>
</dbReference>
<keyword evidence="5 7" id="KW-0460">Magnesium</keyword>
<comment type="similarity">
    <text evidence="2 7">Belongs to the phosphohexose mutase family.</text>
</comment>
<dbReference type="SUPFAM" id="SSF55957">
    <property type="entry name" value="Phosphoglucomutase, C-terminal domain"/>
    <property type="match status" value="1"/>
</dbReference>
<proteinExistence type="inferred from homology"/>
<reference evidence="11 14" key="2">
    <citation type="journal article" date="2019" name="Emerg. Microbes Infect.">
        <title>Comprehensive subspecies identification of 175 nontuberculous mycobacteria species based on 7547 genomic profiles.</title>
        <authorList>
            <person name="Matsumoto Y."/>
            <person name="Kinjo T."/>
            <person name="Motooka D."/>
            <person name="Nabeya D."/>
            <person name="Jung N."/>
            <person name="Uechi K."/>
            <person name="Horii T."/>
            <person name="Iida T."/>
            <person name="Fujita J."/>
            <person name="Nakamura S."/>
        </authorList>
    </citation>
    <scope>NUCLEOTIDE SEQUENCE [LARGE SCALE GENOMIC DNA]</scope>
    <source>
        <strain evidence="11 14">JCM 6377</strain>
    </source>
</reference>
<dbReference type="GO" id="GO:0008973">
    <property type="term" value="F:phosphopentomutase activity"/>
    <property type="evidence" value="ECO:0007669"/>
    <property type="project" value="TreeGrafter"/>
</dbReference>
<dbReference type="OrthoDB" id="9806956at2"/>
<evidence type="ECO:0000313" key="14">
    <source>
        <dbReference type="Proteomes" id="UP000465302"/>
    </source>
</evidence>
<keyword evidence="13" id="KW-1185">Reference proteome</keyword>
<organism evidence="12 13">
    <name type="scientific">Mycolicibacterium agri</name>
    <name type="common">Mycobacterium agri</name>
    <dbReference type="NCBI Taxonomy" id="36811"/>
    <lineage>
        <taxon>Bacteria</taxon>
        <taxon>Bacillati</taxon>
        <taxon>Actinomycetota</taxon>
        <taxon>Actinomycetes</taxon>
        <taxon>Mycobacteriales</taxon>
        <taxon>Mycobacteriaceae</taxon>
        <taxon>Mycolicibacterium</taxon>
    </lineage>
</organism>
<evidence type="ECO:0000256" key="5">
    <source>
        <dbReference type="ARBA" id="ARBA00022842"/>
    </source>
</evidence>
<gene>
    <name evidence="12" type="ORF">CQY20_30490</name>
    <name evidence="11" type="ORF">MAGR_32330</name>
</gene>
<dbReference type="InterPro" id="IPR005841">
    <property type="entry name" value="Alpha-D-phosphohexomutase_SF"/>
</dbReference>
<dbReference type="Proteomes" id="UP000220914">
    <property type="component" value="Unassembled WGS sequence"/>
</dbReference>